<dbReference type="GO" id="GO:0055064">
    <property type="term" value="P:chloride ion homeostasis"/>
    <property type="evidence" value="ECO:0007669"/>
    <property type="project" value="TreeGrafter"/>
</dbReference>
<dbReference type="PANTHER" id="PTHR11827:SF72">
    <property type="entry name" value="GH08340P"/>
    <property type="match status" value="1"/>
</dbReference>
<dbReference type="InterPro" id="IPR004841">
    <property type="entry name" value="AA-permease/SLC12A_dom"/>
</dbReference>
<proteinExistence type="predicted"/>
<dbReference type="GO" id="GO:0055075">
    <property type="term" value="P:potassium ion homeostasis"/>
    <property type="evidence" value="ECO:0007669"/>
    <property type="project" value="TreeGrafter"/>
</dbReference>
<protein>
    <recommendedName>
        <fullName evidence="5">Amino acid permease/ SLC12A domain-containing protein</fullName>
    </recommendedName>
</protein>
<dbReference type="Proteomes" id="UP001385951">
    <property type="component" value="Unassembled WGS sequence"/>
</dbReference>
<dbReference type="EMBL" id="JASBNA010000013">
    <property type="protein sequence ID" value="KAK7687435.1"/>
    <property type="molecule type" value="Genomic_DNA"/>
</dbReference>
<keyword evidence="3" id="KW-1133">Transmembrane helix</keyword>
<keyword evidence="7" id="KW-1185">Reference proteome</keyword>
<sequence length="146" mass="15224">MSISAISTNGTVKGGGAYYMISRSLGPEFGGAIGLVFFIGQILNSALNVVGFIEPLLLNFNEVDVPFSTLFVKPFHPLQPPLDDLVYTGLSWSTFKGNLLPHFTSGAAGSVQPPATAGIFAGASMSGELKNPSKSIPEGTLKGLMC</sequence>
<organism evidence="6 7">
    <name type="scientific">Cerrena zonata</name>
    <dbReference type="NCBI Taxonomy" id="2478898"/>
    <lineage>
        <taxon>Eukaryota</taxon>
        <taxon>Fungi</taxon>
        <taxon>Dikarya</taxon>
        <taxon>Basidiomycota</taxon>
        <taxon>Agaricomycotina</taxon>
        <taxon>Agaricomycetes</taxon>
        <taxon>Polyporales</taxon>
        <taxon>Cerrenaceae</taxon>
        <taxon>Cerrena</taxon>
    </lineage>
</organism>
<comment type="subcellular location">
    <subcellularLocation>
        <location evidence="1">Membrane</location>
        <topology evidence="1">Multi-pass membrane protein</topology>
    </subcellularLocation>
</comment>
<dbReference type="Gene3D" id="1.20.1740.10">
    <property type="entry name" value="Amino acid/polyamine transporter I"/>
    <property type="match status" value="1"/>
</dbReference>
<dbReference type="Pfam" id="PF00324">
    <property type="entry name" value="AA_permease"/>
    <property type="match status" value="1"/>
</dbReference>
<evidence type="ECO:0000256" key="3">
    <source>
        <dbReference type="ARBA" id="ARBA00022989"/>
    </source>
</evidence>
<gene>
    <name evidence="6" type="ORF">QCA50_009303</name>
</gene>
<feature type="domain" description="Amino acid permease/ SLC12A" evidence="5">
    <location>
        <begin position="1"/>
        <end position="51"/>
    </location>
</feature>
<keyword evidence="4" id="KW-0472">Membrane</keyword>
<evidence type="ECO:0000259" key="5">
    <source>
        <dbReference type="Pfam" id="PF00324"/>
    </source>
</evidence>
<reference evidence="6 7" key="1">
    <citation type="submission" date="2022-09" db="EMBL/GenBank/DDBJ databases">
        <authorList>
            <person name="Palmer J.M."/>
        </authorList>
    </citation>
    <scope>NUCLEOTIDE SEQUENCE [LARGE SCALE GENOMIC DNA]</scope>
    <source>
        <strain evidence="6 7">DSM 7382</strain>
    </source>
</reference>
<dbReference type="AlphaFoldDB" id="A0AAW0G1R9"/>
<dbReference type="GO" id="GO:0006884">
    <property type="term" value="P:cell volume homeostasis"/>
    <property type="evidence" value="ECO:0007669"/>
    <property type="project" value="TreeGrafter"/>
</dbReference>
<dbReference type="GO" id="GO:0034486">
    <property type="term" value="P:vacuolar transmembrane transport"/>
    <property type="evidence" value="ECO:0007669"/>
    <property type="project" value="TreeGrafter"/>
</dbReference>
<name>A0AAW0G1R9_9APHY</name>
<accession>A0AAW0G1R9</accession>
<dbReference type="InterPro" id="IPR004842">
    <property type="entry name" value="SLC12A_fam"/>
</dbReference>
<comment type="caution">
    <text evidence="6">The sequence shown here is derived from an EMBL/GenBank/DDBJ whole genome shotgun (WGS) entry which is preliminary data.</text>
</comment>
<evidence type="ECO:0000256" key="2">
    <source>
        <dbReference type="ARBA" id="ARBA00022692"/>
    </source>
</evidence>
<evidence type="ECO:0000313" key="7">
    <source>
        <dbReference type="Proteomes" id="UP001385951"/>
    </source>
</evidence>
<dbReference type="GO" id="GO:0005774">
    <property type="term" value="C:vacuolar membrane"/>
    <property type="evidence" value="ECO:0007669"/>
    <property type="project" value="TreeGrafter"/>
</dbReference>
<keyword evidence="2" id="KW-0812">Transmembrane</keyword>
<dbReference type="PANTHER" id="PTHR11827">
    <property type="entry name" value="SOLUTE CARRIER FAMILY 12, CATION COTRANSPORTERS"/>
    <property type="match status" value="1"/>
</dbReference>
<dbReference type="GO" id="GO:0015379">
    <property type="term" value="F:potassium:chloride symporter activity"/>
    <property type="evidence" value="ECO:0007669"/>
    <property type="project" value="TreeGrafter"/>
</dbReference>
<evidence type="ECO:0000313" key="6">
    <source>
        <dbReference type="EMBL" id="KAK7687435.1"/>
    </source>
</evidence>
<evidence type="ECO:0000256" key="1">
    <source>
        <dbReference type="ARBA" id="ARBA00004141"/>
    </source>
</evidence>
<evidence type="ECO:0000256" key="4">
    <source>
        <dbReference type="ARBA" id="ARBA00023136"/>
    </source>
</evidence>